<reference evidence="5 6" key="1">
    <citation type="submission" date="2020-08" db="EMBL/GenBank/DDBJ databases">
        <title>Genomic Encyclopedia of Type Strains, Phase IV (KMG-IV): sequencing the most valuable type-strain genomes for metagenomic binning, comparative biology and taxonomic classification.</title>
        <authorList>
            <person name="Goeker M."/>
        </authorList>
    </citation>
    <scope>NUCLEOTIDE SEQUENCE [LARGE SCALE GENOMIC DNA]</scope>
    <source>
        <strain evidence="5 6">DSM 14552</strain>
    </source>
</reference>
<dbReference type="PANTHER" id="PTHR43004:SF19">
    <property type="entry name" value="BINDING MONOOXYGENASE, PUTATIVE (JCVI)-RELATED"/>
    <property type="match status" value="1"/>
</dbReference>
<gene>
    <name evidence="5" type="ORF">GGQ88_003635</name>
</gene>
<feature type="domain" description="FAD-binding" evidence="4">
    <location>
        <begin position="11"/>
        <end position="370"/>
    </location>
</feature>
<keyword evidence="3" id="KW-0274">FAD</keyword>
<dbReference type="NCBIfam" id="NF004780">
    <property type="entry name" value="PRK06126.1"/>
    <property type="match status" value="1"/>
</dbReference>
<dbReference type="InterPro" id="IPR050641">
    <property type="entry name" value="RIFMO-like"/>
</dbReference>
<proteinExistence type="predicted"/>
<dbReference type="PANTHER" id="PTHR43004">
    <property type="entry name" value="TRK SYSTEM POTASSIUM UPTAKE PROTEIN"/>
    <property type="match status" value="1"/>
</dbReference>
<comment type="cofactor">
    <cofactor evidence="1">
        <name>FAD</name>
        <dbReference type="ChEBI" id="CHEBI:57692"/>
    </cofactor>
</comment>
<dbReference type="GO" id="GO:0071949">
    <property type="term" value="F:FAD binding"/>
    <property type="evidence" value="ECO:0007669"/>
    <property type="project" value="InterPro"/>
</dbReference>
<dbReference type="Pfam" id="PF01494">
    <property type="entry name" value="FAD_binding_3"/>
    <property type="match status" value="1"/>
</dbReference>
<dbReference type="InterPro" id="IPR002938">
    <property type="entry name" value="FAD-bd"/>
</dbReference>
<keyword evidence="2" id="KW-0285">Flavoprotein</keyword>
<dbReference type="InterPro" id="IPR036188">
    <property type="entry name" value="FAD/NAD-bd_sf"/>
</dbReference>
<dbReference type="EMBL" id="JACICY010000012">
    <property type="protein sequence ID" value="MBB3862335.1"/>
    <property type="molecule type" value="Genomic_DNA"/>
</dbReference>
<dbReference type="GO" id="GO:0016709">
    <property type="term" value="F:oxidoreductase activity, acting on paired donors, with incorporation or reduction of molecular oxygen, NAD(P)H as one donor, and incorporation of one atom of oxygen"/>
    <property type="evidence" value="ECO:0007669"/>
    <property type="project" value="UniProtKB-ARBA"/>
</dbReference>
<accession>A0A7W6A304</accession>
<sequence length="552" mass="60237">MKILPICDAADVDVLIVGAGPVGLTLATDLTLRSISTLSVETRAYGELPSVKSNHVSARSMEVFRRLGVADQIRSAGLPPRYPVDVVFRTTMTGIELSRIPIPCREDRLNATDSLDATWPTAEPPHRINQIFLEPILLDHAVNKCGVKLWTETRLTGFVQSDQGVTATVVRNADGEEVTVRARYLVGCDGSRSLVRRGIGARFEGEPVVQRVQSTYIHAPTLRDRIKGAPGWYNYSLNPRRCGAVIAVNGLDRWIVHNHLNPSEVDFESIDRDKSIRDILGVGSDFRYEVLSREDWIGRALVADRIRADNVFIAGDAAHLWVPYAGYGMNAGIADATNLAWLLAARLQGWGGSEILDAYQAERQPITRQVSVMAMEHARKVMSARQAIPTEIENDDAGAAALRAEIGKRSCQLNAAQFACGGLNFGYYYQGSPIIVEDEETAPPYSMGDFVSSTVPGCRAPHFWLQDGRSVYDALGPGYTLLQTSGHAEIARIEAACAARGVPLVVLDLSNEALPPEYSHALLICRSDQHIAWRGNAQPDDADALVAQLCAA</sequence>
<dbReference type="Gene3D" id="3.40.30.120">
    <property type="match status" value="1"/>
</dbReference>
<evidence type="ECO:0000313" key="6">
    <source>
        <dbReference type="Proteomes" id="UP000562395"/>
    </source>
</evidence>
<comment type="caution">
    <text evidence="5">The sequence shown here is derived from an EMBL/GenBank/DDBJ whole genome shotgun (WGS) entry which is preliminary data.</text>
</comment>
<dbReference type="RefSeq" id="WP_183614830.1">
    <property type="nucleotide sequence ID" value="NZ_JACICY010000012.1"/>
</dbReference>
<evidence type="ECO:0000256" key="2">
    <source>
        <dbReference type="ARBA" id="ARBA00022630"/>
    </source>
</evidence>
<organism evidence="5 6">
    <name type="scientific">Novosphingobium hassiacum</name>
    <dbReference type="NCBI Taxonomy" id="173676"/>
    <lineage>
        <taxon>Bacteria</taxon>
        <taxon>Pseudomonadati</taxon>
        <taxon>Pseudomonadota</taxon>
        <taxon>Alphaproteobacteria</taxon>
        <taxon>Sphingomonadales</taxon>
        <taxon>Sphingomonadaceae</taxon>
        <taxon>Novosphingobium</taxon>
    </lineage>
</organism>
<dbReference type="Pfam" id="PF21274">
    <property type="entry name" value="Rng_hyd_C"/>
    <property type="match status" value="1"/>
</dbReference>
<dbReference type="SUPFAM" id="SSF51905">
    <property type="entry name" value="FAD/NAD(P)-binding domain"/>
    <property type="match status" value="1"/>
</dbReference>
<keyword evidence="6" id="KW-1185">Reference proteome</keyword>
<dbReference type="PRINTS" id="PR00420">
    <property type="entry name" value="RNGMNOXGNASE"/>
</dbReference>
<evidence type="ECO:0000256" key="1">
    <source>
        <dbReference type="ARBA" id="ARBA00001974"/>
    </source>
</evidence>
<dbReference type="Gene3D" id="3.50.50.60">
    <property type="entry name" value="FAD/NAD(P)-binding domain"/>
    <property type="match status" value="1"/>
</dbReference>
<dbReference type="Gene3D" id="3.30.9.10">
    <property type="entry name" value="D-Amino Acid Oxidase, subunit A, domain 2"/>
    <property type="match status" value="1"/>
</dbReference>
<name>A0A7W6A304_9SPHN</name>
<evidence type="ECO:0000313" key="5">
    <source>
        <dbReference type="EMBL" id="MBB3862335.1"/>
    </source>
</evidence>
<protein>
    <submittedName>
        <fullName evidence="5">2-polyprenyl-6-methoxyphenol hydroxylase-like FAD-dependent oxidoreductase</fullName>
    </submittedName>
</protein>
<dbReference type="Proteomes" id="UP000562395">
    <property type="component" value="Unassembled WGS sequence"/>
</dbReference>
<evidence type="ECO:0000259" key="4">
    <source>
        <dbReference type="Pfam" id="PF01494"/>
    </source>
</evidence>
<dbReference type="AlphaFoldDB" id="A0A7W6A304"/>
<evidence type="ECO:0000256" key="3">
    <source>
        <dbReference type="ARBA" id="ARBA00022827"/>
    </source>
</evidence>